<comment type="caution">
    <text evidence="1">The sequence shown here is derived from an EMBL/GenBank/DDBJ whole genome shotgun (WGS) entry which is preliminary data.</text>
</comment>
<dbReference type="AlphaFoldDB" id="A0A090R1K4"/>
<dbReference type="eggNOG" id="ENOG50317NU">
    <property type="taxonomic scope" value="Bacteria"/>
</dbReference>
<gene>
    <name evidence="1" type="ORF">JCM19237_354</name>
</gene>
<organism evidence="1 2">
    <name type="scientific">Photobacterium aphoticum</name>
    <dbReference type="NCBI Taxonomy" id="754436"/>
    <lineage>
        <taxon>Bacteria</taxon>
        <taxon>Pseudomonadati</taxon>
        <taxon>Pseudomonadota</taxon>
        <taxon>Gammaproteobacteria</taxon>
        <taxon>Vibrionales</taxon>
        <taxon>Vibrionaceae</taxon>
        <taxon>Photobacterium</taxon>
    </lineage>
</organism>
<keyword evidence="1" id="KW-0282">Flagellum</keyword>
<keyword evidence="1" id="KW-0969">Cilium</keyword>
<accession>A0A090R1K4</accession>
<keyword evidence="1" id="KW-0966">Cell projection</keyword>
<dbReference type="STRING" id="754436.JCM19237_354"/>
<proteinExistence type="predicted"/>
<evidence type="ECO:0000313" key="1">
    <source>
        <dbReference type="EMBL" id="GAL07974.1"/>
    </source>
</evidence>
<evidence type="ECO:0000313" key="2">
    <source>
        <dbReference type="Proteomes" id="UP000029227"/>
    </source>
</evidence>
<sequence>MAMLRDRLKLHNLLGIGKKKAAGGDLTTLEGMQSYGSNKLSELLGVKGDLRADSQAAYQNMVKDITKSSSFYLAVVKDYQDVNLTPPDDEATAYIAGVLENTNLRGAFDCTLIGRHTYNLLKQANDKLFTERGKIVVEHVQRLIDESPISHSEAMKAVNGVSVSDEVTQQIQRQRKGDYRGKFAMQSLKLELANIYRLTNGLALPDMLVKTDPRACHYNEYTKGKSAINVGSGLTKQVLWHEVAHRLEYVSQDVLDASKSFLSERLKQAEAEGKGIRRLKDLYPRSKYKRNEITIDDSAFSAYVTKLYTKDSNLPIGPNNIRSSEVVSMGIECLASPSAAGAALATDPDHIAYMLGLIKRLQSSNK</sequence>
<reference evidence="1 2" key="1">
    <citation type="journal article" date="2014" name="Genome Announc.">
        <title>Draft Genome Sequences of Two Vibrionaceae Species, Vibrio ponticus C121 and Photobacterium aphoticum C119, Isolated as Coral Reef Microbiota.</title>
        <authorList>
            <person name="Al-saari N."/>
            <person name="Meirelles P.M."/>
            <person name="Mino S."/>
            <person name="Suda W."/>
            <person name="Oshima K."/>
            <person name="Hattori M."/>
            <person name="Ohkuma M."/>
            <person name="Thompson F.L."/>
            <person name="Gomez-Gil B."/>
            <person name="Sawabe T."/>
            <person name="Sawabe T."/>
        </authorList>
    </citation>
    <scope>NUCLEOTIDE SEQUENCE [LARGE SCALE GENOMIC DNA]</scope>
    <source>
        <strain evidence="1 2">JCM 19237</strain>
    </source>
</reference>
<dbReference type="EMBL" id="BBMN01000020">
    <property type="protein sequence ID" value="GAL07974.1"/>
    <property type="molecule type" value="Genomic_DNA"/>
</dbReference>
<dbReference type="Proteomes" id="UP000029227">
    <property type="component" value="Unassembled WGS sequence"/>
</dbReference>
<protein>
    <submittedName>
        <fullName evidence="1">Flagellar hook-length control protein FliK</fullName>
    </submittedName>
</protein>
<name>A0A090R1K4_9GAMM</name>